<dbReference type="PANTHER" id="PTHR43861">
    <property type="entry name" value="TRANS-ACONITATE 2-METHYLTRANSFERASE-RELATED"/>
    <property type="match status" value="1"/>
</dbReference>
<reference evidence="2 3" key="1">
    <citation type="journal article" date="2015" name="Nature">
        <title>rRNA introns, odd ribosomes, and small enigmatic genomes across a large radiation of phyla.</title>
        <authorList>
            <person name="Brown C.T."/>
            <person name="Hug L.A."/>
            <person name="Thomas B.C."/>
            <person name="Sharon I."/>
            <person name="Castelle C.J."/>
            <person name="Singh A."/>
            <person name="Wilkins M.J."/>
            <person name="Williams K.H."/>
            <person name="Banfield J.F."/>
        </authorList>
    </citation>
    <scope>NUCLEOTIDE SEQUENCE [LARGE SCALE GENOMIC DNA]</scope>
</reference>
<dbReference type="AlphaFoldDB" id="A0A0G1IND6"/>
<accession>A0A0G1IND6</accession>
<dbReference type="InterPro" id="IPR013216">
    <property type="entry name" value="Methyltransf_11"/>
</dbReference>
<dbReference type="Gene3D" id="3.40.50.150">
    <property type="entry name" value="Vaccinia Virus protein VP39"/>
    <property type="match status" value="1"/>
</dbReference>
<evidence type="ECO:0000313" key="2">
    <source>
        <dbReference type="EMBL" id="KKT60453.1"/>
    </source>
</evidence>
<name>A0A0G1IND6_9BACT</name>
<dbReference type="InterPro" id="IPR029063">
    <property type="entry name" value="SAM-dependent_MTases_sf"/>
</dbReference>
<feature type="domain" description="Methyltransferase type 11" evidence="1">
    <location>
        <begin position="57"/>
        <end position="147"/>
    </location>
</feature>
<comment type="caution">
    <text evidence="2">The sequence shown here is derived from an EMBL/GenBank/DDBJ whole genome shotgun (WGS) entry which is preliminary data.</text>
</comment>
<keyword evidence="2" id="KW-0489">Methyltransferase</keyword>
<proteinExistence type="predicted"/>
<dbReference type="CDD" id="cd02440">
    <property type="entry name" value="AdoMet_MTases"/>
    <property type="match status" value="1"/>
</dbReference>
<organism evidence="2 3">
    <name type="scientific">Candidatus Giovannonibacteria bacterium GW2011_GWA1_44_25</name>
    <dbReference type="NCBI Taxonomy" id="1618645"/>
    <lineage>
        <taxon>Bacteria</taxon>
        <taxon>Candidatus Giovannoniibacteriota</taxon>
    </lineage>
</organism>
<evidence type="ECO:0000313" key="3">
    <source>
        <dbReference type="Proteomes" id="UP000034087"/>
    </source>
</evidence>
<protein>
    <submittedName>
        <fullName evidence="2">Methyltransferase 24</fullName>
    </submittedName>
</protein>
<evidence type="ECO:0000259" key="1">
    <source>
        <dbReference type="Pfam" id="PF08241"/>
    </source>
</evidence>
<dbReference type="GO" id="GO:0032259">
    <property type="term" value="P:methylation"/>
    <property type="evidence" value="ECO:0007669"/>
    <property type="project" value="UniProtKB-KW"/>
</dbReference>
<dbReference type="EMBL" id="LCIR01000001">
    <property type="protein sequence ID" value="KKT60453.1"/>
    <property type="molecule type" value="Genomic_DNA"/>
</dbReference>
<dbReference type="SUPFAM" id="SSF53335">
    <property type="entry name" value="S-adenosyl-L-methionine-dependent methyltransferases"/>
    <property type="match status" value="1"/>
</dbReference>
<keyword evidence="2" id="KW-0808">Transferase</keyword>
<dbReference type="GO" id="GO:0008757">
    <property type="term" value="F:S-adenosylmethionine-dependent methyltransferase activity"/>
    <property type="evidence" value="ECO:0007669"/>
    <property type="project" value="InterPro"/>
</dbReference>
<sequence>MENKWPKHLPELTAQQTEIKRDFMKYWHEVLPKRYGLIERFNHGYPLRGAKPGGKVLEIGAGLGEHIAYENLTDTEYYAVELLPDMAEVIKRRFPGVTVIVGDCQKRLNFPDQYFDRVVAIHVLEHLPNLPAALNEISRLLKPTGEFRAVIPCEGGLTYALARRISARRIFEKRYRQSYDWCIKSEHINMAVEVLEELPHRFRVVKRSFFPLFVPSIQINLVIGLTLKPLQ</sequence>
<gene>
    <name evidence="2" type="ORF">UW53_C0001G0103</name>
</gene>
<dbReference type="Pfam" id="PF08241">
    <property type="entry name" value="Methyltransf_11"/>
    <property type="match status" value="1"/>
</dbReference>
<dbReference type="Proteomes" id="UP000034087">
    <property type="component" value="Unassembled WGS sequence"/>
</dbReference>